<dbReference type="InterPro" id="IPR036250">
    <property type="entry name" value="AcylCo_DH-like_C"/>
</dbReference>
<keyword evidence="3" id="KW-0285">Flavoprotein</keyword>
<dbReference type="SUPFAM" id="SSF56645">
    <property type="entry name" value="Acyl-CoA dehydrogenase NM domain-like"/>
    <property type="match status" value="1"/>
</dbReference>
<organism evidence="8 9">
    <name type="scientific">Actinomadura alba</name>
    <dbReference type="NCBI Taxonomy" id="406431"/>
    <lineage>
        <taxon>Bacteria</taxon>
        <taxon>Bacillati</taxon>
        <taxon>Actinomycetota</taxon>
        <taxon>Actinomycetes</taxon>
        <taxon>Streptosporangiales</taxon>
        <taxon>Thermomonosporaceae</taxon>
        <taxon>Actinomadura</taxon>
    </lineage>
</organism>
<evidence type="ECO:0000259" key="7">
    <source>
        <dbReference type="Pfam" id="PF02771"/>
    </source>
</evidence>
<feature type="domain" description="Acyl-CoA dehydrogenase/oxidase C-terminal" evidence="6">
    <location>
        <begin position="208"/>
        <end position="349"/>
    </location>
</feature>
<accession>A0ABR7LI29</accession>
<name>A0ABR7LI29_9ACTN</name>
<comment type="caution">
    <text evidence="8">The sequence shown here is derived from an EMBL/GenBank/DDBJ whole genome shotgun (WGS) entry which is preliminary data.</text>
</comment>
<dbReference type="Proteomes" id="UP000805614">
    <property type="component" value="Unassembled WGS sequence"/>
</dbReference>
<dbReference type="Pfam" id="PF02771">
    <property type="entry name" value="Acyl-CoA_dh_N"/>
    <property type="match status" value="1"/>
</dbReference>
<dbReference type="PANTHER" id="PTHR43884">
    <property type="entry name" value="ACYL-COA DEHYDROGENASE"/>
    <property type="match status" value="1"/>
</dbReference>
<proteinExistence type="inferred from homology"/>
<sequence length="359" mass="37182">MRFAVTEDQRLLAGAVGEALAATCPPAAVREAGRDPAARRAAAWQALAEVGLLGALVPEEHGGLGLTIADTVLAYVETGRHAVPGPLVESAVAAPSLVGPDWLVKLAAGVATVSVAMPHLLDADLADLLVVRSGAAIVLAEPGEITLIPNVSIDATRRLFSAGPYRPGPPGRKTHGTEAAGGALASDTGIAGGFHEGFDRPVEHAFDQAFDRAALATAAQLIGLGRWLLDASVAHARRRRQFGAAVGSFQAVKHRLADVAIALEFAAPVVYRAAYALTHRTPTARRDVAAAKIAAGEAAGGAARGALQVHGAAGYTGELDLHLWLTRVWALRAAWGDESLHRARLRDALLGDSPVERLP</sequence>
<dbReference type="RefSeq" id="WP_187241065.1">
    <property type="nucleotide sequence ID" value="NZ_BAAAOK010000011.1"/>
</dbReference>
<reference evidence="8 9" key="1">
    <citation type="submission" date="2020-06" db="EMBL/GenBank/DDBJ databases">
        <title>Actinomadura xiongansis sp. nov., isolated from soil of Baiyangdian.</title>
        <authorList>
            <person name="Zhang X."/>
        </authorList>
    </citation>
    <scope>NUCLEOTIDE SEQUENCE [LARGE SCALE GENOMIC DNA]</scope>
    <source>
        <strain evidence="8 9">HBUM206468</strain>
    </source>
</reference>
<evidence type="ECO:0000259" key="6">
    <source>
        <dbReference type="Pfam" id="PF00441"/>
    </source>
</evidence>
<evidence type="ECO:0000313" key="9">
    <source>
        <dbReference type="Proteomes" id="UP000805614"/>
    </source>
</evidence>
<dbReference type="PANTHER" id="PTHR43884:SF20">
    <property type="entry name" value="ACYL-COA DEHYDROGENASE FADE28"/>
    <property type="match status" value="1"/>
</dbReference>
<dbReference type="InterPro" id="IPR037069">
    <property type="entry name" value="AcylCoA_DH/ox_N_sf"/>
</dbReference>
<dbReference type="InterPro" id="IPR009075">
    <property type="entry name" value="AcylCo_DH/oxidase_C"/>
</dbReference>
<keyword evidence="5" id="KW-0560">Oxidoreductase</keyword>
<keyword evidence="9" id="KW-1185">Reference proteome</keyword>
<evidence type="ECO:0000313" key="8">
    <source>
        <dbReference type="EMBL" id="MBC6464157.1"/>
    </source>
</evidence>
<comment type="similarity">
    <text evidence="2">Belongs to the acyl-CoA dehydrogenase family.</text>
</comment>
<dbReference type="InterPro" id="IPR009100">
    <property type="entry name" value="AcylCoA_DH/oxidase_NM_dom_sf"/>
</dbReference>
<feature type="domain" description="Acyl-CoA dehydrogenase/oxidase N-terminal" evidence="7">
    <location>
        <begin position="6"/>
        <end position="91"/>
    </location>
</feature>
<keyword evidence="4" id="KW-0274">FAD</keyword>
<dbReference type="InterPro" id="IPR013786">
    <property type="entry name" value="AcylCoA_DH/ox_N"/>
</dbReference>
<dbReference type="Gene3D" id="1.20.140.10">
    <property type="entry name" value="Butyryl-CoA Dehydrogenase, subunit A, domain 3"/>
    <property type="match status" value="1"/>
</dbReference>
<dbReference type="Pfam" id="PF00441">
    <property type="entry name" value="Acyl-CoA_dh_1"/>
    <property type="match status" value="1"/>
</dbReference>
<evidence type="ECO:0000256" key="2">
    <source>
        <dbReference type="ARBA" id="ARBA00009347"/>
    </source>
</evidence>
<dbReference type="EMBL" id="JABVEC010000001">
    <property type="protein sequence ID" value="MBC6464157.1"/>
    <property type="molecule type" value="Genomic_DNA"/>
</dbReference>
<evidence type="ECO:0000256" key="4">
    <source>
        <dbReference type="ARBA" id="ARBA00022827"/>
    </source>
</evidence>
<evidence type="ECO:0000256" key="3">
    <source>
        <dbReference type="ARBA" id="ARBA00022630"/>
    </source>
</evidence>
<dbReference type="SUPFAM" id="SSF47203">
    <property type="entry name" value="Acyl-CoA dehydrogenase C-terminal domain-like"/>
    <property type="match status" value="1"/>
</dbReference>
<gene>
    <name evidence="8" type="ORF">HKK74_01380</name>
</gene>
<dbReference type="Gene3D" id="1.10.540.10">
    <property type="entry name" value="Acyl-CoA dehydrogenase/oxidase, N-terminal domain"/>
    <property type="match status" value="1"/>
</dbReference>
<comment type="cofactor">
    <cofactor evidence="1">
        <name>FAD</name>
        <dbReference type="ChEBI" id="CHEBI:57692"/>
    </cofactor>
</comment>
<protein>
    <submittedName>
        <fullName evidence="8">Acyl-CoA/acyl-ACP dehydrogenase</fullName>
    </submittedName>
</protein>
<evidence type="ECO:0000256" key="5">
    <source>
        <dbReference type="ARBA" id="ARBA00023002"/>
    </source>
</evidence>
<evidence type="ECO:0000256" key="1">
    <source>
        <dbReference type="ARBA" id="ARBA00001974"/>
    </source>
</evidence>